<dbReference type="PROSITE" id="PS50110">
    <property type="entry name" value="RESPONSE_REGULATORY"/>
    <property type="match status" value="1"/>
</dbReference>
<dbReference type="GO" id="GO:0000160">
    <property type="term" value="P:phosphorelay signal transduction system"/>
    <property type="evidence" value="ECO:0007669"/>
    <property type="project" value="InterPro"/>
</dbReference>
<dbReference type="AlphaFoldDB" id="A0A1W1I3A5"/>
<dbReference type="Proteomes" id="UP000192042">
    <property type="component" value="Chromosome I"/>
</dbReference>
<evidence type="ECO:0000256" key="2">
    <source>
        <dbReference type="PROSITE-ProRule" id="PRU00169"/>
    </source>
</evidence>
<dbReference type="Gene3D" id="3.40.50.2300">
    <property type="match status" value="1"/>
</dbReference>
<evidence type="ECO:0000259" key="3">
    <source>
        <dbReference type="PROSITE" id="PS50110"/>
    </source>
</evidence>
<dbReference type="InterPro" id="IPR011006">
    <property type="entry name" value="CheY-like_superfamily"/>
</dbReference>
<dbReference type="EMBL" id="LT828648">
    <property type="protein sequence ID" value="SLM47486.1"/>
    <property type="molecule type" value="Genomic_DNA"/>
</dbReference>
<dbReference type="STRING" id="1325564.NSJP_1314"/>
<dbReference type="PANTHER" id="PTHR44591">
    <property type="entry name" value="STRESS RESPONSE REGULATOR PROTEIN 1"/>
    <property type="match status" value="1"/>
</dbReference>
<dbReference type="InterPro" id="IPR001789">
    <property type="entry name" value="Sig_transdc_resp-reg_receiver"/>
</dbReference>
<dbReference type="PANTHER" id="PTHR44591:SF23">
    <property type="entry name" value="CHEY SUBFAMILY"/>
    <property type="match status" value="1"/>
</dbReference>
<proteinExistence type="predicted"/>
<accession>A0A1W1I3A5</accession>
<reference evidence="4 5" key="1">
    <citation type="submission" date="2017-03" db="EMBL/GenBank/DDBJ databases">
        <authorList>
            <person name="Afonso C.L."/>
            <person name="Miller P.J."/>
            <person name="Scott M.A."/>
            <person name="Spackman E."/>
            <person name="Goraichik I."/>
            <person name="Dimitrov K.M."/>
            <person name="Suarez D.L."/>
            <person name="Swayne D.E."/>
        </authorList>
    </citation>
    <scope>NUCLEOTIDE SEQUENCE [LARGE SCALE GENOMIC DNA]</scope>
    <source>
        <strain evidence="4">Genome sequencing of Nitrospira japonica strain NJ11</strain>
    </source>
</reference>
<keyword evidence="5" id="KW-1185">Reference proteome</keyword>
<evidence type="ECO:0000313" key="4">
    <source>
        <dbReference type="EMBL" id="SLM47486.1"/>
    </source>
</evidence>
<protein>
    <submittedName>
        <fullName evidence="4">Signal transduction response regulator, receiver domain</fullName>
    </submittedName>
</protein>
<dbReference type="SMART" id="SM00448">
    <property type="entry name" value="REC"/>
    <property type="match status" value="1"/>
</dbReference>
<sequence>MEEYDLERTGNAMPSILIVDDEDQVRQLIRTTFEEAGYRVAEASNGRDALEQYRLQPADVVITDILMPDQDGLECITVLRREAPGAKIIAITGGSDMIGVLGFLDVAKMLGAYSTLQKPFEMKALLEAAESALLA</sequence>
<dbReference type="SUPFAM" id="SSF52172">
    <property type="entry name" value="CheY-like"/>
    <property type="match status" value="1"/>
</dbReference>
<feature type="domain" description="Response regulatory" evidence="3">
    <location>
        <begin position="15"/>
        <end position="133"/>
    </location>
</feature>
<gene>
    <name evidence="4" type="ORF">NSJP_1314</name>
</gene>
<keyword evidence="1 2" id="KW-0597">Phosphoprotein</keyword>
<evidence type="ECO:0000256" key="1">
    <source>
        <dbReference type="ARBA" id="ARBA00022553"/>
    </source>
</evidence>
<dbReference type="Pfam" id="PF00072">
    <property type="entry name" value="Response_reg"/>
    <property type="match status" value="1"/>
</dbReference>
<evidence type="ECO:0000313" key="5">
    <source>
        <dbReference type="Proteomes" id="UP000192042"/>
    </source>
</evidence>
<organism evidence="4 5">
    <name type="scientific">Nitrospira japonica</name>
    <dbReference type="NCBI Taxonomy" id="1325564"/>
    <lineage>
        <taxon>Bacteria</taxon>
        <taxon>Pseudomonadati</taxon>
        <taxon>Nitrospirota</taxon>
        <taxon>Nitrospiria</taxon>
        <taxon>Nitrospirales</taxon>
        <taxon>Nitrospiraceae</taxon>
        <taxon>Nitrospira</taxon>
    </lineage>
</organism>
<feature type="modified residue" description="4-aspartylphosphate" evidence="2">
    <location>
        <position position="64"/>
    </location>
</feature>
<name>A0A1W1I3A5_9BACT</name>
<dbReference type="InterPro" id="IPR050595">
    <property type="entry name" value="Bact_response_regulator"/>
</dbReference>
<dbReference type="KEGG" id="nja:NSJP_1314"/>